<keyword evidence="6" id="KW-0695">RNA-directed DNA polymerase</keyword>
<reference evidence="9 10" key="1">
    <citation type="journal article" date="2021" name="Elife">
        <title>Chloroplast acquisition without the gene transfer in kleptoplastic sea slugs, Plakobranchus ocellatus.</title>
        <authorList>
            <person name="Maeda T."/>
            <person name="Takahashi S."/>
            <person name="Yoshida T."/>
            <person name="Shimamura S."/>
            <person name="Takaki Y."/>
            <person name="Nagai Y."/>
            <person name="Toyoda A."/>
            <person name="Suzuki Y."/>
            <person name="Arimoto A."/>
            <person name="Ishii H."/>
            <person name="Satoh N."/>
            <person name="Nishiyama T."/>
            <person name="Hasebe M."/>
            <person name="Maruyama T."/>
            <person name="Minagawa J."/>
            <person name="Obokata J."/>
            <person name="Shigenobu S."/>
        </authorList>
    </citation>
    <scope>NUCLEOTIDE SEQUENCE [LARGE SCALE GENOMIC DNA]</scope>
</reference>
<dbReference type="Pfam" id="PF17917">
    <property type="entry name" value="RT_RNaseH"/>
    <property type="match status" value="1"/>
</dbReference>
<evidence type="ECO:0000313" key="9">
    <source>
        <dbReference type="EMBL" id="GFO46668.1"/>
    </source>
</evidence>
<keyword evidence="10" id="KW-1185">Reference proteome</keyword>
<sequence length="110" mass="12552">MLTSLPRSSWKKTQVSRDLELSSHKNKPRGAKLSHTLVAAFALNEHKMENYSSFILELLGLKWAIIEKFRDYLLGGKYTVITVTNFFSHLQTAKLKDIKQNWAAELSCPA</sequence>
<keyword evidence="1" id="KW-0808">Transferase</keyword>
<feature type="compositionally biased region" description="Polar residues" evidence="7">
    <location>
        <begin position="1"/>
        <end position="13"/>
    </location>
</feature>
<keyword evidence="5" id="KW-0378">Hydrolase</keyword>
<evidence type="ECO:0000256" key="7">
    <source>
        <dbReference type="SAM" id="MobiDB-lite"/>
    </source>
</evidence>
<name>A0AAV4DQT8_9GAST</name>
<evidence type="ECO:0000256" key="5">
    <source>
        <dbReference type="ARBA" id="ARBA00022801"/>
    </source>
</evidence>
<evidence type="ECO:0000256" key="4">
    <source>
        <dbReference type="ARBA" id="ARBA00022759"/>
    </source>
</evidence>
<evidence type="ECO:0000256" key="6">
    <source>
        <dbReference type="ARBA" id="ARBA00022918"/>
    </source>
</evidence>
<evidence type="ECO:0000256" key="1">
    <source>
        <dbReference type="ARBA" id="ARBA00022679"/>
    </source>
</evidence>
<protein>
    <submittedName>
        <fullName evidence="9">Pol polyprotein</fullName>
    </submittedName>
</protein>
<dbReference type="Proteomes" id="UP000735302">
    <property type="component" value="Unassembled WGS sequence"/>
</dbReference>
<dbReference type="InterPro" id="IPR041373">
    <property type="entry name" value="RT_RNaseH"/>
</dbReference>
<accession>A0AAV4DQT8</accession>
<gene>
    <name evidence="9" type="ORF">PoB_007317300</name>
</gene>
<organism evidence="9 10">
    <name type="scientific">Plakobranchus ocellatus</name>
    <dbReference type="NCBI Taxonomy" id="259542"/>
    <lineage>
        <taxon>Eukaryota</taxon>
        <taxon>Metazoa</taxon>
        <taxon>Spiralia</taxon>
        <taxon>Lophotrochozoa</taxon>
        <taxon>Mollusca</taxon>
        <taxon>Gastropoda</taxon>
        <taxon>Heterobranchia</taxon>
        <taxon>Euthyneura</taxon>
        <taxon>Panpulmonata</taxon>
        <taxon>Sacoglossa</taxon>
        <taxon>Placobranchoidea</taxon>
        <taxon>Plakobranchidae</taxon>
        <taxon>Plakobranchus</taxon>
    </lineage>
</organism>
<proteinExistence type="predicted"/>
<comment type="caution">
    <text evidence="9">The sequence shown here is derived from an EMBL/GenBank/DDBJ whole genome shotgun (WGS) entry which is preliminary data.</text>
</comment>
<dbReference type="GO" id="GO:0003964">
    <property type="term" value="F:RNA-directed DNA polymerase activity"/>
    <property type="evidence" value="ECO:0007669"/>
    <property type="project" value="UniProtKB-KW"/>
</dbReference>
<evidence type="ECO:0000256" key="3">
    <source>
        <dbReference type="ARBA" id="ARBA00022722"/>
    </source>
</evidence>
<evidence type="ECO:0000259" key="8">
    <source>
        <dbReference type="Pfam" id="PF17917"/>
    </source>
</evidence>
<dbReference type="GO" id="GO:0004519">
    <property type="term" value="F:endonuclease activity"/>
    <property type="evidence" value="ECO:0007669"/>
    <property type="project" value="UniProtKB-KW"/>
</dbReference>
<feature type="region of interest" description="Disordered" evidence="7">
    <location>
        <begin position="1"/>
        <end position="30"/>
    </location>
</feature>
<keyword evidence="2" id="KW-0548">Nucleotidyltransferase</keyword>
<keyword evidence="4" id="KW-0255">Endonuclease</keyword>
<evidence type="ECO:0000256" key="2">
    <source>
        <dbReference type="ARBA" id="ARBA00022695"/>
    </source>
</evidence>
<dbReference type="EMBL" id="BLXT01008201">
    <property type="protein sequence ID" value="GFO46668.1"/>
    <property type="molecule type" value="Genomic_DNA"/>
</dbReference>
<feature type="domain" description="Reverse transcriptase RNase H-like" evidence="8">
    <location>
        <begin position="47"/>
        <end position="107"/>
    </location>
</feature>
<dbReference type="AlphaFoldDB" id="A0AAV4DQT8"/>
<dbReference type="GO" id="GO:0016787">
    <property type="term" value="F:hydrolase activity"/>
    <property type="evidence" value="ECO:0007669"/>
    <property type="project" value="UniProtKB-KW"/>
</dbReference>
<keyword evidence="3" id="KW-0540">Nuclease</keyword>
<evidence type="ECO:0000313" key="10">
    <source>
        <dbReference type="Proteomes" id="UP000735302"/>
    </source>
</evidence>